<dbReference type="RefSeq" id="WP_005601976.1">
    <property type="nucleotide sequence ID" value="NZ_GG663521.1"/>
</dbReference>
<sequence>MKKDIIVYEDDNIIVCNKPVGMPSQSDRTFEQDLVSYVLTHRTEQNEPAYAAIINRLDKPVGGLVLFAKNKKAAAGLSAVSGEHGIEKNYYALVKGSPCDKGEFTDYLLKDGKNNISTVTDKDTKGSKKAVLLYEKLGEKTIDGEKYSLMRVRLLTGRHHQIRVQFSHHGYPLYGDIKYNSDFRNRRDVSPALFAYHLSFKNPVGADRITVEAEPESEIFRL</sequence>
<dbReference type="GO" id="GO:0009982">
    <property type="term" value="F:pseudouridine synthase activity"/>
    <property type="evidence" value="ECO:0007669"/>
    <property type="project" value="InterPro"/>
</dbReference>
<feature type="domain" description="Pseudouridine synthase RsuA/RluA-like" evidence="6">
    <location>
        <begin position="12"/>
        <end position="168"/>
    </location>
</feature>
<dbReference type="GeneID" id="98917218"/>
<dbReference type="GO" id="GO:0006396">
    <property type="term" value="P:RNA processing"/>
    <property type="evidence" value="ECO:0007669"/>
    <property type="project" value="UniProtKB-ARBA"/>
</dbReference>
<evidence type="ECO:0000313" key="8">
    <source>
        <dbReference type="Proteomes" id="UP000006238"/>
    </source>
</evidence>
<protein>
    <recommendedName>
        <fullName evidence="4">RNA pseudouridylate synthase</fullName>
    </recommendedName>
    <alternativeName>
        <fullName evidence="5">RNA-uridine isomerase</fullName>
    </alternativeName>
</protein>
<gene>
    <name evidence="7" type="ORF">BUTYVIB_00837</name>
</gene>
<evidence type="ECO:0000313" key="7">
    <source>
        <dbReference type="EMBL" id="EFF69032.1"/>
    </source>
</evidence>
<dbReference type="HOGENOM" id="CLU_016902_11_2_9"/>
<dbReference type="Gene3D" id="3.30.2350.10">
    <property type="entry name" value="Pseudouridine synthase"/>
    <property type="match status" value="1"/>
</dbReference>
<dbReference type="InterPro" id="IPR050188">
    <property type="entry name" value="RluA_PseudoU_synthase"/>
</dbReference>
<keyword evidence="3 7" id="KW-0413">Isomerase</keyword>
<name>D4RYD2_9FIRM</name>
<comment type="caution">
    <text evidence="7">The sequence shown here is derived from an EMBL/GenBank/DDBJ whole genome shotgun (WGS) entry which is preliminary data.</text>
</comment>
<dbReference type="STRING" id="45851.BHV86_01895"/>
<evidence type="ECO:0000256" key="4">
    <source>
        <dbReference type="ARBA" id="ARBA00031870"/>
    </source>
</evidence>
<evidence type="ECO:0000256" key="1">
    <source>
        <dbReference type="ARBA" id="ARBA00000073"/>
    </source>
</evidence>
<dbReference type="PANTHER" id="PTHR21600">
    <property type="entry name" value="MITOCHONDRIAL RNA PSEUDOURIDINE SYNTHASE"/>
    <property type="match status" value="1"/>
</dbReference>
<dbReference type="GO" id="GO:0001522">
    <property type="term" value="P:pseudouridine synthesis"/>
    <property type="evidence" value="ECO:0007669"/>
    <property type="project" value="InterPro"/>
</dbReference>
<dbReference type="Pfam" id="PF00849">
    <property type="entry name" value="PseudoU_synth_2"/>
    <property type="match status" value="1"/>
</dbReference>
<comment type="catalytic activity">
    <reaction evidence="1">
        <text>a uridine in RNA = a pseudouridine in RNA</text>
        <dbReference type="Rhea" id="RHEA:48348"/>
        <dbReference type="Rhea" id="RHEA-COMP:12068"/>
        <dbReference type="Rhea" id="RHEA-COMP:12069"/>
        <dbReference type="ChEBI" id="CHEBI:65314"/>
        <dbReference type="ChEBI" id="CHEBI:65315"/>
    </reaction>
</comment>
<dbReference type="GO" id="GO:0003723">
    <property type="term" value="F:RNA binding"/>
    <property type="evidence" value="ECO:0007669"/>
    <property type="project" value="InterPro"/>
</dbReference>
<comment type="similarity">
    <text evidence="2">Belongs to the pseudouridine synthase RluA family.</text>
</comment>
<dbReference type="PANTHER" id="PTHR21600:SF83">
    <property type="entry name" value="PSEUDOURIDYLATE SYNTHASE RPUSD4, MITOCHONDRIAL"/>
    <property type="match status" value="1"/>
</dbReference>
<evidence type="ECO:0000259" key="6">
    <source>
        <dbReference type="Pfam" id="PF00849"/>
    </source>
</evidence>
<keyword evidence="8" id="KW-1185">Reference proteome</keyword>
<dbReference type="AlphaFoldDB" id="D4RYD2"/>
<dbReference type="CDD" id="cd02869">
    <property type="entry name" value="PseudoU_synth_RluA_like"/>
    <property type="match status" value="1"/>
</dbReference>
<reference evidence="7 8" key="1">
    <citation type="submission" date="2010-02" db="EMBL/GenBank/DDBJ databases">
        <authorList>
            <person name="Weinstock G."/>
            <person name="Sodergren E."/>
            <person name="Clifton S."/>
            <person name="Fulton L."/>
            <person name="Fulton B."/>
            <person name="Courtney L."/>
            <person name="Fronick C."/>
            <person name="Harrison M."/>
            <person name="Strong C."/>
            <person name="Farmer C."/>
            <person name="Delahaunty K."/>
            <person name="Markovic C."/>
            <person name="Hall O."/>
            <person name="Minx P."/>
            <person name="Tomlinson C."/>
            <person name="Mitreva M."/>
            <person name="Nelson J."/>
            <person name="Hou S."/>
            <person name="Wollam A."/>
            <person name="Pepin K.H."/>
            <person name="Johnson M."/>
            <person name="Bhonagiri V."/>
            <person name="Zhang X."/>
            <person name="Suruliraj S."/>
            <person name="Warren W."/>
            <person name="Chinwalla A."/>
            <person name="Mardis E.R."/>
            <person name="Wilson R.K."/>
        </authorList>
    </citation>
    <scope>NUCLEOTIDE SEQUENCE [LARGE SCALE GENOMIC DNA]</scope>
    <source>
        <strain evidence="7 8">DSM 2876</strain>
    </source>
</reference>
<evidence type="ECO:0000256" key="3">
    <source>
        <dbReference type="ARBA" id="ARBA00023235"/>
    </source>
</evidence>
<dbReference type="GO" id="GO:0140098">
    <property type="term" value="F:catalytic activity, acting on RNA"/>
    <property type="evidence" value="ECO:0007669"/>
    <property type="project" value="UniProtKB-ARBA"/>
</dbReference>
<evidence type="ECO:0000256" key="5">
    <source>
        <dbReference type="ARBA" id="ARBA00033164"/>
    </source>
</evidence>
<dbReference type="InterPro" id="IPR020103">
    <property type="entry name" value="PsdUridine_synth_cat_dom_sf"/>
</dbReference>
<dbReference type="EMBL" id="ABWN01000022">
    <property type="protein sequence ID" value="EFF69032.1"/>
    <property type="molecule type" value="Genomic_DNA"/>
</dbReference>
<evidence type="ECO:0000256" key="2">
    <source>
        <dbReference type="ARBA" id="ARBA00010876"/>
    </source>
</evidence>
<proteinExistence type="inferred from homology"/>
<organism evidence="7 8">
    <name type="scientific">Eshraghiella crossota DSM 2876</name>
    <dbReference type="NCBI Taxonomy" id="511680"/>
    <lineage>
        <taxon>Bacteria</taxon>
        <taxon>Bacillati</taxon>
        <taxon>Bacillota</taxon>
        <taxon>Clostridia</taxon>
        <taxon>Lachnospirales</taxon>
        <taxon>Lachnospiraceae</taxon>
        <taxon>Eshraghiella</taxon>
    </lineage>
</organism>
<dbReference type="InterPro" id="IPR006145">
    <property type="entry name" value="PsdUridine_synth_RsuA/RluA"/>
</dbReference>
<accession>D4RYD2</accession>
<dbReference type="eggNOG" id="COG0564">
    <property type="taxonomic scope" value="Bacteria"/>
</dbReference>
<dbReference type="Proteomes" id="UP000006238">
    <property type="component" value="Unassembled WGS sequence"/>
</dbReference>
<dbReference type="SUPFAM" id="SSF55120">
    <property type="entry name" value="Pseudouridine synthase"/>
    <property type="match status" value="1"/>
</dbReference>